<evidence type="ECO:0000313" key="1">
    <source>
        <dbReference type="EMBL" id="SUZ89562.1"/>
    </source>
</evidence>
<reference evidence="1" key="1">
    <citation type="submission" date="2018-05" db="EMBL/GenBank/DDBJ databases">
        <authorList>
            <person name="Lanie J.A."/>
            <person name="Ng W.-L."/>
            <person name="Kazmierczak K.M."/>
            <person name="Andrzejewski T.M."/>
            <person name="Davidsen T.M."/>
            <person name="Wayne K.J."/>
            <person name="Tettelin H."/>
            <person name="Glass J.I."/>
            <person name="Rusch D."/>
            <person name="Podicherti R."/>
            <person name="Tsui H.-C.T."/>
            <person name="Winkler M.E."/>
        </authorList>
    </citation>
    <scope>NUCLEOTIDE SEQUENCE</scope>
</reference>
<accession>A0A381RCT2</accession>
<feature type="non-terminal residue" evidence="1">
    <location>
        <position position="399"/>
    </location>
</feature>
<dbReference type="AlphaFoldDB" id="A0A381RCT2"/>
<protein>
    <submittedName>
        <fullName evidence="1">Uncharacterized protein</fullName>
    </submittedName>
</protein>
<feature type="non-terminal residue" evidence="1">
    <location>
        <position position="1"/>
    </location>
</feature>
<proteinExistence type="predicted"/>
<sequence>MKKLVPLFLIVIGVSHWACEKPDNSTQENDSDTFGNTLNDDLTGSQGSITDYFYNFEDDIDAKFFRYDPSLMAAFPHYLDYYELSGETPPELGYRTFPNHLVSMTPSDESQFTERHYIDSLSVQDSIVPDSVLMTSTSFKNLEKLEWDLLADPSLQRYKLVNSDWVQADTMLYFSDTFDVSAYWSVVDTPFIDEGLLFVDSSEWFDTNYVFLADDQIRFISNFEFEKKQLSADSLVFRINTDCNDNGEWDAGENPLVDYNGDGEYEALYEYEDNNNNGEYDAGDNVIEDYNNDGVYSIAYEFEDRGNGIWDPEEPYFDINGNEVFNNSEPYQDRNCNEIWDDAEPRVNNESDCAGIGTFTEDADGGFCDRGNKIYDLDEEYISKDSDGDGTLEKYFYVL</sequence>
<name>A0A381RCT2_9ZZZZ</name>
<dbReference type="EMBL" id="UINC01001823">
    <property type="protein sequence ID" value="SUZ89562.1"/>
    <property type="molecule type" value="Genomic_DNA"/>
</dbReference>
<organism evidence="1">
    <name type="scientific">marine metagenome</name>
    <dbReference type="NCBI Taxonomy" id="408172"/>
    <lineage>
        <taxon>unclassified sequences</taxon>
        <taxon>metagenomes</taxon>
        <taxon>ecological metagenomes</taxon>
    </lineage>
</organism>
<gene>
    <name evidence="1" type="ORF">METZ01_LOCUS42416</name>
</gene>